<dbReference type="InterPro" id="IPR004358">
    <property type="entry name" value="Sig_transdc_His_kin-like_C"/>
</dbReference>
<dbReference type="InterPro" id="IPR005467">
    <property type="entry name" value="His_kinase_dom"/>
</dbReference>
<dbReference type="CDD" id="cd00082">
    <property type="entry name" value="HisKA"/>
    <property type="match status" value="1"/>
</dbReference>
<evidence type="ECO:0000256" key="10">
    <source>
        <dbReference type="SAM" id="Phobius"/>
    </source>
</evidence>
<comment type="subcellular location">
    <subcellularLocation>
        <location evidence="2">Membrane</location>
    </subcellularLocation>
</comment>
<accession>A0AAC9FG30</accession>
<evidence type="ECO:0000256" key="5">
    <source>
        <dbReference type="ARBA" id="ARBA00022679"/>
    </source>
</evidence>
<organism evidence="12 13">
    <name type="scientific">Sphingopyxis macrogoltabida</name>
    <name type="common">Sphingomonas macrogoltabidus</name>
    <dbReference type="NCBI Taxonomy" id="33050"/>
    <lineage>
        <taxon>Bacteria</taxon>
        <taxon>Pseudomonadati</taxon>
        <taxon>Pseudomonadota</taxon>
        <taxon>Alphaproteobacteria</taxon>
        <taxon>Sphingomonadales</taxon>
        <taxon>Sphingomonadaceae</taxon>
        <taxon>Sphingopyxis</taxon>
    </lineage>
</organism>
<keyword evidence="8 10" id="KW-1133">Transmembrane helix</keyword>
<comment type="catalytic activity">
    <reaction evidence="1">
        <text>ATP + protein L-histidine = ADP + protein N-phospho-L-histidine.</text>
        <dbReference type="EC" id="2.7.13.3"/>
    </reaction>
</comment>
<reference evidence="12 13" key="2">
    <citation type="journal article" date="2016" name="Genome Announc.">
        <title>Complete Genome Sequence of Sphingopyxis macrogoltabida Strain 203N (NBRC 111659), a Polyethylene Glycol Degrader.</title>
        <authorList>
            <person name="Ohtsubo Y."/>
            <person name="Nonoyama S."/>
            <person name="Nagata Y."/>
            <person name="Numata M."/>
            <person name="Tsuchikane K."/>
            <person name="Hosoyama A."/>
            <person name="Yamazoe A."/>
            <person name="Tsuda M."/>
            <person name="Fujita N."/>
            <person name="Kawai F."/>
        </authorList>
    </citation>
    <scope>NUCLEOTIDE SEQUENCE [LARGE SCALE GENOMIC DNA]</scope>
    <source>
        <strain evidence="12 13">203N</strain>
    </source>
</reference>
<dbReference type="GO" id="GO:0005886">
    <property type="term" value="C:plasma membrane"/>
    <property type="evidence" value="ECO:0007669"/>
    <property type="project" value="TreeGrafter"/>
</dbReference>
<evidence type="ECO:0000256" key="1">
    <source>
        <dbReference type="ARBA" id="ARBA00000085"/>
    </source>
</evidence>
<dbReference type="InterPro" id="IPR003661">
    <property type="entry name" value="HisK_dim/P_dom"/>
</dbReference>
<dbReference type="Gene3D" id="3.30.565.10">
    <property type="entry name" value="Histidine kinase-like ATPase, C-terminal domain"/>
    <property type="match status" value="1"/>
</dbReference>
<dbReference type="EC" id="2.7.13.3" evidence="3"/>
<gene>
    <name evidence="12" type="ORF">ATM17_18935</name>
</gene>
<dbReference type="Pfam" id="PF02518">
    <property type="entry name" value="HATPase_c"/>
    <property type="match status" value="1"/>
</dbReference>
<name>A0AAC9FG30_SPHMC</name>
<feature type="transmembrane region" description="Helical" evidence="10">
    <location>
        <begin position="146"/>
        <end position="169"/>
    </location>
</feature>
<feature type="domain" description="Histidine kinase" evidence="11">
    <location>
        <begin position="230"/>
        <end position="440"/>
    </location>
</feature>
<dbReference type="Gene3D" id="1.10.287.130">
    <property type="match status" value="1"/>
</dbReference>
<evidence type="ECO:0000256" key="8">
    <source>
        <dbReference type="ARBA" id="ARBA00022989"/>
    </source>
</evidence>
<proteinExistence type="predicted"/>
<keyword evidence="5" id="KW-0808">Transferase</keyword>
<protein>
    <recommendedName>
        <fullName evidence="3">histidine kinase</fullName>
        <ecNumber evidence="3">2.7.13.3</ecNumber>
    </recommendedName>
</protein>
<dbReference type="InterPro" id="IPR036097">
    <property type="entry name" value="HisK_dim/P_sf"/>
</dbReference>
<keyword evidence="9 10" id="KW-0472">Membrane</keyword>
<keyword evidence="4" id="KW-0597">Phosphoprotein</keyword>
<sequence>MFSRIVRLAILLSLALVSGLWILTDQTIRATVAASARKAVDVDLAGLVDIYATSGRGELERRIADRLAITPSDGGAPHYLLADARGARLAGDIAEWPELDAGVSESGTIRIGAGTEVYARATRLGPALQLVVARDTGDNGALLQRVALVFLGGGALFVLLVGGLGRAAAGRLHWRIERINDAFRDSDEDRLATLRGGAARDEIDELTGHSAAALSRQKRLIEAYRDASDQIAHEIRTPLMHLDGRLTKALAAGADSAVAARLLEARGDIKRLVAMLESLLDIAASKARRGDRHGLRPVDLSAMVTRICELYADSAEDSGHDFSWSVAPGIVFEGEESQLGQLVTNLLDNALKYAPAGSMVRLKLAPGPVLTVEDDGPGVPEADREKIFERFHRSANVRRDAPGSGLGLALARAIAERHDLTLTLAPSEKGARFIVKEQAT</sequence>
<dbReference type="PANTHER" id="PTHR45436:SF8">
    <property type="entry name" value="HISTIDINE KINASE"/>
    <property type="match status" value="1"/>
</dbReference>
<dbReference type="SUPFAM" id="SSF55874">
    <property type="entry name" value="ATPase domain of HSP90 chaperone/DNA topoisomerase II/histidine kinase"/>
    <property type="match status" value="1"/>
</dbReference>
<evidence type="ECO:0000256" key="4">
    <source>
        <dbReference type="ARBA" id="ARBA00022553"/>
    </source>
</evidence>
<dbReference type="InterPro" id="IPR003594">
    <property type="entry name" value="HATPase_dom"/>
</dbReference>
<dbReference type="InterPro" id="IPR050428">
    <property type="entry name" value="TCS_sensor_his_kinase"/>
</dbReference>
<dbReference type="SMART" id="SM00387">
    <property type="entry name" value="HATPase_c"/>
    <property type="match status" value="1"/>
</dbReference>
<keyword evidence="13" id="KW-1185">Reference proteome</keyword>
<evidence type="ECO:0000256" key="2">
    <source>
        <dbReference type="ARBA" id="ARBA00004370"/>
    </source>
</evidence>
<dbReference type="GO" id="GO:0000155">
    <property type="term" value="F:phosphorelay sensor kinase activity"/>
    <property type="evidence" value="ECO:0007669"/>
    <property type="project" value="InterPro"/>
</dbReference>
<dbReference type="PANTHER" id="PTHR45436">
    <property type="entry name" value="SENSOR HISTIDINE KINASE YKOH"/>
    <property type="match status" value="1"/>
</dbReference>
<dbReference type="SUPFAM" id="SSF47384">
    <property type="entry name" value="Homodimeric domain of signal transducing histidine kinase"/>
    <property type="match status" value="1"/>
</dbReference>
<dbReference type="CDD" id="cd00075">
    <property type="entry name" value="HATPase"/>
    <property type="match status" value="1"/>
</dbReference>
<dbReference type="AlphaFoldDB" id="A0AAC9FG30"/>
<dbReference type="PRINTS" id="PR00344">
    <property type="entry name" value="BCTRLSENSOR"/>
</dbReference>
<keyword evidence="6 10" id="KW-0812">Transmembrane</keyword>
<dbReference type="PROSITE" id="PS50109">
    <property type="entry name" value="HIS_KIN"/>
    <property type="match status" value="1"/>
</dbReference>
<dbReference type="Proteomes" id="UP000076088">
    <property type="component" value="Chromosome"/>
</dbReference>
<evidence type="ECO:0000313" key="12">
    <source>
        <dbReference type="EMBL" id="AMU91091.1"/>
    </source>
</evidence>
<dbReference type="EMBL" id="CP013344">
    <property type="protein sequence ID" value="AMU91091.1"/>
    <property type="molecule type" value="Genomic_DNA"/>
</dbReference>
<dbReference type="InterPro" id="IPR036890">
    <property type="entry name" value="HATPase_C_sf"/>
</dbReference>
<keyword evidence="7 12" id="KW-0418">Kinase</keyword>
<evidence type="ECO:0000256" key="6">
    <source>
        <dbReference type="ARBA" id="ARBA00022692"/>
    </source>
</evidence>
<evidence type="ECO:0000256" key="9">
    <source>
        <dbReference type="ARBA" id="ARBA00023136"/>
    </source>
</evidence>
<evidence type="ECO:0000259" key="11">
    <source>
        <dbReference type="PROSITE" id="PS50109"/>
    </source>
</evidence>
<reference evidence="13" key="1">
    <citation type="submission" date="2015-11" db="EMBL/GenBank/DDBJ databases">
        <title>Complete genome sequence of a polyethylene-glycol degrader Sphingopyxis macrogoltabida 203N (NBRC 111659).</title>
        <authorList>
            <person name="Yoshiyuki O."/>
            <person name="Shouta N."/>
            <person name="Nagata Y."/>
            <person name="Numata M."/>
            <person name="Tsuchikane K."/>
            <person name="Hosoyama A."/>
            <person name="Yamazoe A."/>
            <person name="Tsuda M."/>
            <person name="Fujita N."/>
            <person name="Kawai F."/>
        </authorList>
    </citation>
    <scope>NUCLEOTIDE SEQUENCE [LARGE SCALE GENOMIC DNA]</scope>
    <source>
        <strain evidence="13">203N</strain>
    </source>
</reference>
<evidence type="ECO:0000256" key="7">
    <source>
        <dbReference type="ARBA" id="ARBA00022777"/>
    </source>
</evidence>
<evidence type="ECO:0000313" key="13">
    <source>
        <dbReference type="Proteomes" id="UP000076088"/>
    </source>
</evidence>
<evidence type="ECO:0000256" key="3">
    <source>
        <dbReference type="ARBA" id="ARBA00012438"/>
    </source>
</evidence>